<organism evidence="1 2">
    <name type="scientific">Plasticicumulans lactativorans</name>
    <dbReference type="NCBI Taxonomy" id="1133106"/>
    <lineage>
        <taxon>Bacteria</taxon>
        <taxon>Pseudomonadati</taxon>
        <taxon>Pseudomonadota</taxon>
        <taxon>Gammaproteobacteria</taxon>
        <taxon>Candidatus Competibacteraceae</taxon>
        <taxon>Plasticicumulans</taxon>
    </lineage>
</organism>
<name>A0A4R2LN13_9GAMM</name>
<sequence length="89" mass="10105">MLSYEDCIGMCELTPEEIEAVAEHEHVPEIVAAELGNYLLNCEDGVLRIRRILLDDIHAAEAAGDRARCLHLKLVLKHFMDNHPDRRAD</sequence>
<dbReference type="RefSeq" id="WP_132542567.1">
    <property type="nucleotide sequence ID" value="NZ_SLWY01000011.1"/>
</dbReference>
<dbReference type="EMBL" id="SLWY01000011">
    <property type="protein sequence ID" value="TCO80845.1"/>
    <property type="molecule type" value="Genomic_DNA"/>
</dbReference>
<reference evidence="1 2" key="1">
    <citation type="submission" date="2019-03" db="EMBL/GenBank/DDBJ databases">
        <title>Genomic Encyclopedia of Type Strains, Phase IV (KMG-IV): sequencing the most valuable type-strain genomes for metagenomic binning, comparative biology and taxonomic classification.</title>
        <authorList>
            <person name="Goeker M."/>
        </authorList>
    </citation>
    <scope>NUCLEOTIDE SEQUENCE [LARGE SCALE GENOMIC DNA]</scope>
    <source>
        <strain evidence="1 2">DSM 25287</strain>
    </source>
</reference>
<gene>
    <name evidence="1" type="ORF">EV699_11146</name>
</gene>
<evidence type="ECO:0000313" key="1">
    <source>
        <dbReference type="EMBL" id="TCO80845.1"/>
    </source>
</evidence>
<dbReference type="OrthoDB" id="5625447at2"/>
<evidence type="ECO:0000313" key="2">
    <source>
        <dbReference type="Proteomes" id="UP000295765"/>
    </source>
</evidence>
<comment type="caution">
    <text evidence="1">The sequence shown here is derived from an EMBL/GenBank/DDBJ whole genome shotgun (WGS) entry which is preliminary data.</text>
</comment>
<protein>
    <submittedName>
        <fullName evidence="1">Uncharacterized protein</fullName>
    </submittedName>
</protein>
<accession>A0A4R2LN13</accession>
<dbReference type="AlphaFoldDB" id="A0A4R2LN13"/>
<keyword evidence="2" id="KW-1185">Reference proteome</keyword>
<dbReference type="Proteomes" id="UP000295765">
    <property type="component" value="Unassembled WGS sequence"/>
</dbReference>
<proteinExistence type="predicted"/>